<feature type="non-terminal residue" evidence="1">
    <location>
        <position position="47"/>
    </location>
</feature>
<name>A0A0V1GDT2_9BILA</name>
<reference evidence="1 2" key="1">
    <citation type="submission" date="2015-01" db="EMBL/GenBank/DDBJ databases">
        <title>Evolution of Trichinella species and genotypes.</title>
        <authorList>
            <person name="Korhonen P.K."/>
            <person name="Edoardo P."/>
            <person name="Giuseppe L.R."/>
            <person name="Gasser R.B."/>
        </authorList>
    </citation>
    <scope>NUCLEOTIDE SEQUENCE [LARGE SCALE GENOMIC DNA]</scope>
    <source>
        <strain evidence="1">ISS1029</strain>
    </source>
</reference>
<dbReference type="EMBL" id="JYDP01002901">
    <property type="protein sequence ID" value="KRY96357.1"/>
    <property type="molecule type" value="Genomic_DNA"/>
</dbReference>
<sequence>ENADDTKQIADDTKQIADDTKQIEDDTKQNYGMKTYGICGSPWVPIL</sequence>
<proteinExistence type="predicted"/>
<protein>
    <submittedName>
        <fullName evidence="1">Uncharacterized protein</fullName>
    </submittedName>
</protein>
<feature type="non-terminal residue" evidence="1">
    <location>
        <position position="1"/>
    </location>
</feature>
<evidence type="ECO:0000313" key="2">
    <source>
        <dbReference type="Proteomes" id="UP000055024"/>
    </source>
</evidence>
<evidence type="ECO:0000313" key="1">
    <source>
        <dbReference type="EMBL" id="KRY96357.1"/>
    </source>
</evidence>
<dbReference type="AlphaFoldDB" id="A0A0V1GDT2"/>
<keyword evidence="2" id="KW-1185">Reference proteome</keyword>
<organism evidence="1 2">
    <name type="scientific">Trichinella zimbabwensis</name>
    <dbReference type="NCBI Taxonomy" id="268475"/>
    <lineage>
        <taxon>Eukaryota</taxon>
        <taxon>Metazoa</taxon>
        <taxon>Ecdysozoa</taxon>
        <taxon>Nematoda</taxon>
        <taxon>Enoplea</taxon>
        <taxon>Dorylaimia</taxon>
        <taxon>Trichinellida</taxon>
        <taxon>Trichinellidae</taxon>
        <taxon>Trichinella</taxon>
    </lineage>
</organism>
<gene>
    <name evidence="1" type="ORF">T11_15719</name>
</gene>
<dbReference type="Proteomes" id="UP000055024">
    <property type="component" value="Unassembled WGS sequence"/>
</dbReference>
<dbReference type="OrthoDB" id="10376852at2759"/>
<accession>A0A0V1GDT2</accession>
<comment type="caution">
    <text evidence="1">The sequence shown here is derived from an EMBL/GenBank/DDBJ whole genome shotgun (WGS) entry which is preliminary data.</text>
</comment>